<dbReference type="InterPro" id="IPR008258">
    <property type="entry name" value="Transglycosylase_SLT_dom_1"/>
</dbReference>
<dbReference type="PANTHER" id="PTHR37423">
    <property type="entry name" value="SOLUBLE LYTIC MUREIN TRANSGLYCOSYLASE-RELATED"/>
    <property type="match status" value="1"/>
</dbReference>
<dbReference type="GO" id="GO:0000270">
    <property type="term" value="P:peptidoglycan metabolic process"/>
    <property type="evidence" value="ECO:0007669"/>
    <property type="project" value="InterPro"/>
</dbReference>
<keyword evidence="3" id="KW-0732">Signal</keyword>
<evidence type="ECO:0000313" key="6">
    <source>
        <dbReference type="Proteomes" id="UP000241808"/>
    </source>
</evidence>
<comment type="similarity">
    <text evidence="1">Belongs to the transglycosylase Slt family.</text>
</comment>
<dbReference type="GO" id="GO:0008933">
    <property type="term" value="F:peptidoglycan lytic transglycosylase activity"/>
    <property type="evidence" value="ECO:0007669"/>
    <property type="project" value="InterPro"/>
</dbReference>
<dbReference type="GO" id="GO:0042597">
    <property type="term" value="C:periplasmic space"/>
    <property type="evidence" value="ECO:0007669"/>
    <property type="project" value="InterPro"/>
</dbReference>
<dbReference type="PROSITE" id="PS00922">
    <property type="entry name" value="TRANSGLYCOSYLASE"/>
    <property type="match status" value="1"/>
</dbReference>
<dbReference type="PANTHER" id="PTHR37423:SF2">
    <property type="entry name" value="MEMBRANE-BOUND LYTIC MUREIN TRANSGLYCOSYLASE C"/>
    <property type="match status" value="1"/>
</dbReference>
<dbReference type="GO" id="GO:0016020">
    <property type="term" value="C:membrane"/>
    <property type="evidence" value="ECO:0007669"/>
    <property type="project" value="InterPro"/>
</dbReference>
<comment type="similarity">
    <text evidence="2">Belongs to the virb1 family.</text>
</comment>
<dbReference type="Gene3D" id="1.10.530.10">
    <property type="match status" value="1"/>
</dbReference>
<dbReference type="EMBL" id="PZZL01000001">
    <property type="protein sequence ID" value="PTM61770.1"/>
    <property type="molecule type" value="Genomic_DNA"/>
</dbReference>
<dbReference type="Gene3D" id="1.25.20.10">
    <property type="entry name" value="Bacterial muramidases"/>
    <property type="match status" value="1"/>
</dbReference>
<evidence type="ECO:0000256" key="2">
    <source>
        <dbReference type="ARBA" id="ARBA00009387"/>
    </source>
</evidence>
<evidence type="ECO:0000313" key="5">
    <source>
        <dbReference type="EMBL" id="PTM61770.1"/>
    </source>
</evidence>
<evidence type="ECO:0000256" key="1">
    <source>
        <dbReference type="ARBA" id="ARBA00007734"/>
    </source>
</evidence>
<dbReference type="InterPro" id="IPR008939">
    <property type="entry name" value="Lytic_TGlycosylase_superhlx_U"/>
</dbReference>
<dbReference type="Pfam" id="PF01464">
    <property type="entry name" value="SLT"/>
    <property type="match status" value="1"/>
</dbReference>
<name>A0A2T4ZIF4_9HYPH</name>
<keyword evidence="6" id="KW-1185">Reference proteome</keyword>
<comment type="caution">
    <text evidence="5">The sequence shown here is derived from an EMBL/GenBank/DDBJ whole genome shotgun (WGS) entry which is preliminary data.</text>
</comment>
<dbReference type="Proteomes" id="UP000241808">
    <property type="component" value="Unassembled WGS sequence"/>
</dbReference>
<dbReference type="OrthoDB" id="9815002at2"/>
<dbReference type="SUPFAM" id="SSF53955">
    <property type="entry name" value="Lysozyme-like"/>
    <property type="match status" value="1"/>
</dbReference>
<protein>
    <submittedName>
        <fullName evidence="5">Soluble lytic murein transglycosylase</fullName>
    </submittedName>
</protein>
<organism evidence="5 6">
    <name type="scientific">Phreatobacter oligotrophus</name>
    <dbReference type="NCBI Taxonomy" id="1122261"/>
    <lineage>
        <taxon>Bacteria</taxon>
        <taxon>Pseudomonadati</taxon>
        <taxon>Pseudomonadota</taxon>
        <taxon>Alphaproteobacteria</taxon>
        <taxon>Hyphomicrobiales</taxon>
        <taxon>Phreatobacteraceae</taxon>
        <taxon>Phreatobacter</taxon>
    </lineage>
</organism>
<evidence type="ECO:0000256" key="3">
    <source>
        <dbReference type="ARBA" id="ARBA00022729"/>
    </source>
</evidence>
<accession>A0A2T4ZIF4</accession>
<dbReference type="CDD" id="cd13401">
    <property type="entry name" value="Slt70-like"/>
    <property type="match status" value="1"/>
</dbReference>
<sequence>MPVRVFGVVPPAPVAPLVPRLGFLAGVALSSLLVGGCAKSEASADQAGTVAVASAEAPETTGAISPAQQVWRPAGGTASEAEIGALRQVATAARANRVEQATAARDQIRDPVAKALAEWMILRSNDSVGFARLSGFLDAHPSFPASQRIRMRAEGSLLENNADAATVRQFFAHRQPTSAKGRVALAIALKRGGDQARAVRLIRETWHGYDLSSDVEDRVLAEFGGQISAGDHKMRLDRMLHEGENATAMRAAQRLGGGQPALARAFLAIGAQQANGGTLLAQVPASLHRDPAYLFARAQWLRREDRAGEAAQILVSAPRDPAVLGSADDWWTERRAMVRKLLDAGEARSAYQVAATHAVRSGPGRVDAEFHAGWVALRFLNDTATAMRHFEAARQAATTPMSQSRAQYWLGRAHDAAGSQAAARTHYAEAARHSTHYYGQLARAKLGLADLPIRRPADTTPSSGAYARALQMLYRIDEKDLARAILADLGQRAADQGTLHAAAEVAARAGDAKGVLTLGKLANNRGLPFDQQAFPTMGIPAYAHVGPEIDRAVVYAIARQESTFDPRVVSHAGARGLLQLMPATARATARNHGLPFDQGRLTSDPAYNARLGAAHLGELAAEFNGSYILTFVAYNAGRARAREWIQKYGDPRDPRVDPVDWVERIPFSETRNYVQRVMENVQVYRARLGGGSGLRIEADLRRGGG</sequence>
<dbReference type="InterPro" id="IPR023346">
    <property type="entry name" value="Lysozyme-like_dom_sf"/>
</dbReference>
<proteinExistence type="inferred from homology"/>
<dbReference type="RefSeq" id="WP_108174216.1">
    <property type="nucleotide sequence ID" value="NZ_PZZL01000001.1"/>
</dbReference>
<dbReference type="SUPFAM" id="SSF48435">
    <property type="entry name" value="Bacterial muramidases"/>
    <property type="match status" value="1"/>
</dbReference>
<dbReference type="InterPro" id="IPR000189">
    <property type="entry name" value="Transglyc_AS"/>
</dbReference>
<reference evidence="5 6" key="1">
    <citation type="submission" date="2018-04" db="EMBL/GenBank/DDBJ databases">
        <title>Genomic Encyclopedia of Archaeal and Bacterial Type Strains, Phase II (KMG-II): from individual species to whole genera.</title>
        <authorList>
            <person name="Goeker M."/>
        </authorList>
    </citation>
    <scope>NUCLEOTIDE SEQUENCE [LARGE SCALE GENOMIC DNA]</scope>
    <source>
        <strain evidence="5 6">DSM 25521</strain>
    </source>
</reference>
<dbReference type="AlphaFoldDB" id="A0A2T4ZIF4"/>
<feature type="domain" description="Transglycosylase SLT" evidence="4">
    <location>
        <begin position="546"/>
        <end position="650"/>
    </location>
</feature>
<gene>
    <name evidence="5" type="ORF">C8P69_101441</name>
</gene>
<dbReference type="GO" id="GO:0004553">
    <property type="term" value="F:hydrolase activity, hydrolyzing O-glycosyl compounds"/>
    <property type="evidence" value="ECO:0007669"/>
    <property type="project" value="InterPro"/>
</dbReference>
<evidence type="ECO:0000259" key="4">
    <source>
        <dbReference type="Pfam" id="PF01464"/>
    </source>
</evidence>